<evidence type="ECO:0000313" key="9">
    <source>
        <dbReference type="Proteomes" id="UP001174209"/>
    </source>
</evidence>
<dbReference type="PANTHER" id="PTHR33307">
    <property type="entry name" value="ALPHA-RHAMNOSIDASE (EUROFUNG)"/>
    <property type="match status" value="1"/>
</dbReference>
<dbReference type="Proteomes" id="UP001174209">
    <property type="component" value="Unassembled WGS sequence"/>
</dbReference>
<dbReference type="EC" id="3.2.1.40" evidence="2"/>
<gene>
    <name evidence="8" type="ORF">P5G52_03185</name>
</gene>
<accession>A0ABT8JXF8</accession>
<keyword evidence="3 8" id="KW-0378">Hydrolase</keyword>
<dbReference type="Gene3D" id="2.60.120.260">
    <property type="entry name" value="Galactose-binding domain-like"/>
    <property type="match status" value="2"/>
</dbReference>
<comment type="caution">
    <text evidence="8">The sequence shown here is derived from an EMBL/GenBank/DDBJ whole genome shotgun (WGS) entry which is preliminary data.</text>
</comment>
<dbReference type="PANTHER" id="PTHR33307:SF6">
    <property type="entry name" value="ALPHA-RHAMNOSIDASE (EUROFUNG)-RELATED"/>
    <property type="match status" value="1"/>
</dbReference>
<evidence type="ECO:0000256" key="2">
    <source>
        <dbReference type="ARBA" id="ARBA00012652"/>
    </source>
</evidence>
<feature type="domain" description="Bacterial alpha-L-rhamnosidase N-terminal" evidence="5">
    <location>
        <begin position="143"/>
        <end position="304"/>
    </location>
</feature>
<protein>
    <recommendedName>
        <fullName evidence="2">alpha-L-rhamnosidase</fullName>
        <ecNumber evidence="2">3.2.1.40</ecNumber>
    </recommendedName>
</protein>
<dbReference type="Gene3D" id="1.50.10.10">
    <property type="match status" value="1"/>
</dbReference>
<dbReference type="InterPro" id="IPR013737">
    <property type="entry name" value="Bac_rhamnosid_N"/>
</dbReference>
<dbReference type="InterPro" id="IPR008928">
    <property type="entry name" value="6-hairpin_glycosidase_sf"/>
</dbReference>
<dbReference type="InterPro" id="IPR013783">
    <property type="entry name" value="Ig-like_fold"/>
</dbReference>
<dbReference type="Gene3D" id="2.60.420.10">
    <property type="entry name" value="Maltose phosphorylase, domain 3"/>
    <property type="match status" value="1"/>
</dbReference>
<dbReference type="Pfam" id="PF25788">
    <property type="entry name" value="Ig_Rha78A_N"/>
    <property type="match status" value="1"/>
</dbReference>
<reference evidence="8" key="1">
    <citation type="submission" date="2023-06" db="EMBL/GenBank/DDBJ databases">
        <title>MT1 and MT2 Draft Genomes of Novel Species.</title>
        <authorList>
            <person name="Venkateswaran K."/>
        </authorList>
    </citation>
    <scope>NUCLEOTIDE SEQUENCE</scope>
    <source>
        <strain evidence="8">IIF3SC-B10</strain>
    </source>
</reference>
<name>A0ABT8JXF8_9MICC</name>
<dbReference type="EMBL" id="JAROCG010000001">
    <property type="protein sequence ID" value="MDN4609861.1"/>
    <property type="molecule type" value="Genomic_DNA"/>
</dbReference>
<evidence type="ECO:0000313" key="8">
    <source>
        <dbReference type="EMBL" id="MDN4609861.1"/>
    </source>
</evidence>
<proteinExistence type="predicted"/>
<dbReference type="SUPFAM" id="SSF48208">
    <property type="entry name" value="Six-hairpin glycosidases"/>
    <property type="match status" value="1"/>
</dbReference>
<dbReference type="PIRSF" id="PIRSF010631">
    <property type="entry name" value="A-rhamnsds"/>
    <property type="match status" value="1"/>
</dbReference>
<comment type="catalytic activity">
    <reaction evidence="1">
        <text>Hydrolysis of terminal non-reducing alpha-L-rhamnose residues in alpha-L-rhamnosides.</text>
        <dbReference type="EC" id="3.2.1.40"/>
    </reaction>
</comment>
<dbReference type="Pfam" id="PF08531">
    <property type="entry name" value="Bac_rhamnosid_N"/>
    <property type="match status" value="1"/>
</dbReference>
<feature type="domain" description="Alpha-L-rhamnosidase concanavalin-like" evidence="4">
    <location>
        <begin position="315"/>
        <end position="411"/>
    </location>
</feature>
<dbReference type="RefSeq" id="WP_301224607.1">
    <property type="nucleotide sequence ID" value="NZ_JAROCG010000001.1"/>
</dbReference>
<sequence>MTWAEAPSAPRFEHRTDLGAVLGINTATPRLSWFVPAADADYSQTAAEIEVVRGGVATVYPVSGPEQVLVPWPGSPLQSRESASVRIRVAHDQHWSDWSSPGAVEAGLFHPADWQAQFITPTRVGAESTPAPILAASIDAPDRVVSARLYATAHGVYTATLNGQRVGDEVLAPGWTSYSHRLRYQVYDVTSHITPGHNALEFKLGNGWYRGRLGYEGARALYGDKLALLAQLEVTTADGSTLILGTDGTWTARESEILADDLYDGQRTDLRRVGQASPPSPVKILDDDLTRLVAPDGPPIRATQVLPALHVWTSTNGRTLIDFGQNAVGWIRLKVRNLQAGSEVVIRHAEMLEGDGLALRPLRNAAATDTYITAGAPEELLEPEFTFHGFRYAEVQGVPDVRPEDLEMVVIGSDLTRTGTFSTSHELLDRLHENVLWSMRGNFIDVPIDCPQRDERLGWTGDIQVFAPTASFLFDTAGFLTSWLADLASEQRADGAVPHVVPVVETALSWLPAAAWGDAATFVPWTLYQRTGDLGILARQYDSMKAWVSKVTDVAGPDLVWSGGFQYGDWLDPTAPPEAPGRGQTNPDLVATAHFVRSAEIVAATARLLDRDDDAAKYTLLADSVRSAFASHFVTPSGLVISDSTTAYALALQWSLLPTRAQQKEAGERLADLVRRTGFRISTGFVGTPLICDALVAAGHPDVAHRLLLQTQCPSWLYPVTMGATTIWERWDSLRPDGSINPGEMTSFNHYALGAIADFLHRSVAGLAPLTPGYRELEVRPVPPTDLKWAAASHQTPYGRASVRWERLNGSIDLKLQVPVGATARVYLPFTDEAITVGHGEHQWSVPDRSPRAGNHQNQATIRDVVDDSALWKLLEELALDAGIATDDVHLAEQLSPYLDAPARFTSKALTPDERQPGVHHFRRSADGIIDRFAS</sequence>
<feature type="domain" description="Alpha-L-rhamnosidase six-hairpin glycosidase" evidence="6">
    <location>
        <begin position="417"/>
        <end position="764"/>
    </location>
</feature>
<organism evidence="8 9">
    <name type="scientific">Arthrobacter burdickii</name>
    <dbReference type="NCBI Taxonomy" id="3035920"/>
    <lineage>
        <taxon>Bacteria</taxon>
        <taxon>Bacillati</taxon>
        <taxon>Actinomycetota</taxon>
        <taxon>Actinomycetes</taxon>
        <taxon>Micrococcales</taxon>
        <taxon>Micrococcaceae</taxon>
        <taxon>Arthrobacter</taxon>
    </lineage>
</organism>
<evidence type="ECO:0000259" key="5">
    <source>
        <dbReference type="Pfam" id="PF08531"/>
    </source>
</evidence>
<evidence type="ECO:0000259" key="7">
    <source>
        <dbReference type="Pfam" id="PF17390"/>
    </source>
</evidence>
<evidence type="ECO:0000259" key="6">
    <source>
        <dbReference type="Pfam" id="PF17389"/>
    </source>
</evidence>
<dbReference type="GO" id="GO:0016787">
    <property type="term" value="F:hydrolase activity"/>
    <property type="evidence" value="ECO:0007669"/>
    <property type="project" value="UniProtKB-KW"/>
</dbReference>
<dbReference type="Pfam" id="PF17389">
    <property type="entry name" value="Bac_rhamnosid6H"/>
    <property type="match status" value="1"/>
</dbReference>
<dbReference type="Gene3D" id="2.60.40.10">
    <property type="entry name" value="Immunoglobulins"/>
    <property type="match status" value="1"/>
</dbReference>
<dbReference type="InterPro" id="IPR035398">
    <property type="entry name" value="Bac_rhamnosid_C"/>
</dbReference>
<dbReference type="Pfam" id="PF05592">
    <property type="entry name" value="Bac_rhamnosid"/>
    <property type="match status" value="1"/>
</dbReference>
<feature type="domain" description="Alpha-L-rhamnosidase C-terminal" evidence="7">
    <location>
        <begin position="766"/>
        <end position="841"/>
    </location>
</feature>
<dbReference type="InterPro" id="IPR012341">
    <property type="entry name" value="6hp_glycosidase-like_sf"/>
</dbReference>
<evidence type="ECO:0000259" key="4">
    <source>
        <dbReference type="Pfam" id="PF05592"/>
    </source>
</evidence>
<dbReference type="InterPro" id="IPR035396">
    <property type="entry name" value="Bac_rhamnosid6H"/>
</dbReference>
<keyword evidence="9" id="KW-1185">Reference proteome</keyword>
<evidence type="ECO:0000256" key="3">
    <source>
        <dbReference type="ARBA" id="ARBA00022801"/>
    </source>
</evidence>
<evidence type="ECO:0000256" key="1">
    <source>
        <dbReference type="ARBA" id="ARBA00001445"/>
    </source>
</evidence>
<dbReference type="InterPro" id="IPR016007">
    <property type="entry name" value="Alpha_rhamnosid"/>
</dbReference>
<dbReference type="Pfam" id="PF17390">
    <property type="entry name" value="Bac_rhamnosid_C"/>
    <property type="match status" value="1"/>
</dbReference>
<dbReference type="InterPro" id="IPR008902">
    <property type="entry name" value="Rhamnosid_concanavalin"/>
</dbReference>